<dbReference type="Pfam" id="PF11774">
    <property type="entry name" value="Lsr2"/>
    <property type="match status" value="1"/>
</dbReference>
<dbReference type="Pfam" id="PF23359">
    <property type="entry name" value="Lsr2_DNA-bd"/>
    <property type="match status" value="1"/>
</dbReference>
<comment type="caution">
    <text evidence="5">The sequence shown here is derived from an EMBL/GenBank/DDBJ whole genome shotgun (WGS) entry which is preliminary data.</text>
</comment>
<feature type="domain" description="Lsr2 dimerization" evidence="3">
    <location>
        <begin position="1"/>
        <end position="58"/>
    </location>
</feature>
<proteinExistence type="predicted"/>
<protein>
    <submittedName>
        <fullName evidence="5">Lsr2 family protein</fullName>
    </submittedName>
</protein>
<dbReference type="RefSeq" id="WP_345408056.1">
    <property type="nucleotide sequence ID" value="NZ_BAABHG010000025.1"/>
</dbReference>
<dbReference type="EMBL" id="JBHUKU010000005">
    <property type="protein sequence ID" value="MFD2459255.1"/>
    <property type="molecule type" value="Genomic_DNA"/>
</dbReference>
<sequence>MAQKVVVQMTDDIDGGEASQTVPFSLDGVNYEIDLSEDNAEGLREGLAPFLAASRRVGGRKVRLAVGQSAAGPAPVSQADRERSRAVRAWALDNGYEVSERGRIPREVVEAFERAEAQPEPVKAPRKRASRKKAASA</sequence>
<gene>
    <name evidence="5" type="ORF">ACFSYJ_11630</name>
</gene>
<evidence type="ECO:0000313" key="6">
    <source>
        <dbReference type="Proteomes" id="UP001597419"/>
    </source>
</evidence>
<dbReference type="InterPro" id="IPR024412">
    <property type="entry name" value="Lsr2_dim_dom"/>
</dbReference>
<keyword evidence="1" id="KW-0238">DNA-binding</keyword>
<evidence type="ECO:0000259" key="4">
    <source>
        <dbReference type="Pfam" id="PF23359"/>
    </source>
</evidence>
<feature type="compositionally biased region" description="Basic residues" evidence="2">
    <location>
        <begin position="124"/>
        <end position="137"/>
    </location>
</feature>
<evidence type="ECO:0000259" key="3">
    <source>
        <dbReference type="Pfam" id="PF11774"/>
    </source>
</evidence>
<dbReference type="Gene3D" id="4.10.320.10">
    <property type="entry name" value="E3-binding domain"/>
    <property type="match status" value="1"/>
</dbReference>
<feature type="region of interest" description="Disordered" evidence="2">
    <location>
        <begin position="113"/>
        <end position="137"/>
    </location>
</feature>
<evidence type="ECO:0000256" key="2">
    <source>
        <dbReference type="SAM" id="MobiDB-lite"/>
    </source>
</evidence>
<keyword evidence="6" id="KW-1185">Reference proteome</keyword>
<dbReference type="InterPro" id="IPR055370">
    <property type="entry name" value="Lsr2_DNA-bd"/>
</dbReference>
<dbReference type="Gene3D" id="3.30.60.230">
    <property type="entry name" value="Lsr2, dimerization domain"/>
    <property type="match status" value="1"/>
</dbReference>
<dbReference type="InterPro" id="IPR036625">
    <property type="entry name" value="E3-bd_dom_sf"/>
</dbReference>
<dbReference type="Proteomes" id="UP001597419">
    <property type="component" value="Unassembled WGS sequence"/>
</dbReference>
<name>A0ABW5GGR0_9PSEU</name>
<dbReference type="InterPro" id="IPR042261">
    <property type="entry name" value="Lsr2-like_dimerization"/>
</dbReference>
<reference evidence="6" key="1">
    <citation type="journal article" date="2019" name="Int. J. Syst. Evol. Microbiol.">
        <title>The Global Catalogue of Microorganisms (GCM) 10K type strain sequencing project: providing services to taxonomists for standard genome sequencing and annotation.</title>
        <authorList>
            <consortium name="The Broad Institute Genomics Platform"/>
            <consortium name="The Broad Institute Genome Sequencing Center for Infectious Disease"/>
            <person name="Wu L."/>
            <person name="Ma J."/>
        </authorList>
    </citation>
    <scope>NUCLEOTIDE SEQUENCE [LARGE SCALE GENOMIC DNA]</scope>
    <source>
        <strain evidence="6">CGMCC 4.7643</strain>
    </source>
</reference>
<evidence type="ECO:0000256" key="1">
    <source>
        <dbReference type="ARBA" id="ARBA00023125"/>
    </source>
</evidence>
<evidence type="ECO:0000313" key="5">
    <source>
        <dbReference type="EMBL" id="MFD2459255.1"/>
    </source>
</evidence>
<feature type="domain" description="Lsr2 DNA-binding" evidence="4">
    <location>
        <begin position="79"/>
        <end position="115"/>
    </location>
</feature>
<accession>A0ABW5GGR0</accession>
<organism evidence="5 6">
    <name type="scientific">Amycolatopsis samaneae</name>
    <dbReference type="NCBI Taxonomy" id="664691"/>
    <lineage>
        <taxon>Bacteria</taxon>
        <taxon>Bacillati</taxon>
        <taxon>Actinomycetota</taxon>
        <taxon>Actinomycetes</taxon>
        <taxon>Pseudonocardiales</taxon>
        <taxon>Pseudonocardiaceae</taxon>
        <taxon>Amycolatopsis</taxon>
    </lineage>
</organism>